<keyword evidence="1" id="KW-0472">Membrane</keyword>
<feature type="transmembrane region" description="Helical" evidence="1">
    <location>
        <begin position="25"/>
        <end position="49"/>
    </location>
</feature>
<dbReference type="Pfam" id="PF07332">
    <property type="entry name" value="Phage_holin_3_6"/>
    <property type="match status" value="1"/>
</dbReference>
<accession>A0A059FB75</accession>
<dbReference type="PATRIC" id="fig|1280951.3.peg.3104"/>
<reference evidence="2 3" key="1">
    <citation type="submission" date="2013-04" db="EMBL/GenBank/DDBJ databases">
        <title>Hyphomonas hirschiana VP5 Genome Sequencing.</title>
        <authorList>
            <person name="Lai Q."/>
            <person name="Shao Z."/>
        </authorList>
    </citation>
    <scope>NUCLEOTIDE SEQUENCE [LARGE SCALE GENOMIC DNA]</scope>
    <source>
        <strain evidence="2 3">VP5</strain>
    </source>
</reference>
<dbReference type="InterPro" id="IPR009937">
    <property type="entry name" value="Phage_holin_3_6"/>
</dbReference>
<dbReference type="AlphaFoldDB" id="A0A059FB75"/>
<dbReference type="EMBL" id="ARYI01000017">
    <property type="protein sequence ID" value="KCZ87847.1"/>
    <property type="molecule type" value="Genomic_DNA"/>
</dbReference>
<evidence type="ECO:0000313" key="3">
    <source>
        <dbReference type="Proteomes" id="UP000025061"/>
    </source>
</evidence>
<keyword evidence="1" id="KW-1133">Transmembrane helix</keyword>
<proteinExistence type="predicted"/>
<evidence type="ECO:0000256" key="1">
    <source>
        <dbReference type="SAM" id="Phobius"/>
    </source>
</evidence>
<organism evidence="2 3">
    <name type="scientific">Hyphomonas hirschiana VP5</name>
    <dbReference type="NCBI Taxonomy" id="1280951"/>
    <lineage>
        <taxon>Bacteria</taxon>
        <taxon>Pseudomonadati</taxon>
        <taxon>Pseudomonadota</taxon>
        <taxon>Alphaproteobacteria</taxon>
        <taxon>Hyphomonadales</taxon>
        <taxon>Hyphomonadaceae</taxon>
        <taxon>Hyphomonas</taxon>
    </lineage>
</organism>
<protein>
    <submittedName>
        <fullName evidence="2">Uncharacterized protein</fullName>
    </submittedName>
</protein>
<gene>
    <name evidence="2" type="ORF">HHI_15388</name>
</gene>
<name>A0A059FB75_9PROT</name>
<feature type="transmembrane region" description="Helical" evidence="1">
    <location>
        <begin position="61"/>
        <end position="79"/>
    </location>
</feature>
<dbReference type="RefSeq" id="WP_011647260.1">
    <property type="nucleotide sequence ID" value="NZ_ARYI01000017.1"/>
</dbReference>
<evidence type="ECO:0000313" key="2">
    <source>
        <dbReference type="EMBL" id="KCZ87847.1"/>
    </source>
</evidence>
<dbReference type="OrthoDB" id="9983485at2"/>
<dbReference type="Proteomes" id="UP000025061">
    <property type="component" value="Unassembled WGS sequence"/>
</dbReference>
<comment type="caution">
    <text evidence="2">The sequence shown here is derived from an EMBL/GenBank/DDBJ whole genome shotgun (WGS) entry which is preliminary data.</text>
</comment>
<sequence>MFSALSSLLQNKVEAQVSRGIKGLGAVAVIAVLLLTAYIAAVLALALFLMERMRPWEAAAFIALGFALMGGAVLVLMSVRSAAEERAEEAAAAARQDPQSNMLSALTGAEGSGKQIVAITAIAGLILSSFLNKDDDEDDED</sequence>
<keyword evidence="3" id="KW-1185">Reference proteome</keyword>
<keyword evidence="1" id="KW-0812">Transmembrane</keyword>